<dbReference type="EMBL" id="QWDN01001424">
    <property type="protein sequence ID" value="TEB40342.1"/>
    <property type="molecule type" value="Genomic_DNA"/>
</dbReference>
<protein>
    <submittedName>
        <fullName evidence="2">Uncharacterized protein</fullName>
    </submittedName>
</protein>
<organism evidence="2 3">
    <name type="scientific">Flavobacterium circumlabens</name>
    <dbReference type="NCBI Taxonomy" id="2133765"/>
    <lineage>
        <taxon>Bacteria</taxon>
        <taxon>Pseudomonadati</taxon>
        <taxon>Bacteroidota</taxon>
        <taxon>Flavobacteriia</taxon>
        <taxon>Flavobacteriales</taxon>
        <taxon>Flavobacteriaceae</taxon>
        <taxon>Flavobacterium</taxon>
    </lineage>
</organism>
<proteinExistence type="predicted"/>
<keyword evidence="1" id="KW-1133">Transmembrane helix</keyword>
<gene>
    <name evidence="2" type="ORF">D0809_31100</name>
</gene>
<keyword evidence="1" id="KW-0812">Transmembrane</keyword>
<feature type="transmembrane region" description="Helical" evidence="1">
    <location>
        <begin position="35"/>
        <end position="54"/>
    </location>
</feature>
<sequence>IFDTNYSFAKVIGEIIQEGNELTINVEIVGFRKRILLFGVMILLFYLLFFVGAISNDDAFPFFILPFLMIHMSVMLVIPYFVIRRSVNRMAYD</sequence>
<evidence type="ECO:0000256" key="1">
    <source>
        <dbReference type="SAM" id="Phobius"/>
    </source>
</evidence>
<evidence type="ECO:0000313" key="3">
    <source>
        <dbReference type="Proteomes" id="UP000298340"/>
    </source>
</evidence>
<feature type="transmembrane region" description="Helical" evidence="1">
    <location>
        <begin position="60"/>
        <end position="83"/>
    </location>
</feature>
<comment type="caution">
    <text evidence="2">The sequence shown here is derived from an EMBL/GenBank/DDBJ whole genome shotgun (WGS) entry which is preliminary data.</text>
</comment>
<accession>A0A4Y7U3H7</accession>
<feature type="non-terminal residue" evidence="2">
    <location>
        <position position="1"/>
    </location>
</feature>
<name>A0A4Y7U3H7_9FLAO</name>
<dbReference type="Proteomes" id="UP000298340">
    <property type="component" value="Unassembled WGS sequence"/>
</dbReference>
<feature type="non-terminal residue" evidence="2">
    <location>
        <position position="93"/>
    </location>
</feature>
<keyword evidence="1" id="KW-0472">Membrane</keyword>
<reference evidence="2 3" key="1">
    <citation type="journal article" date="2018" name="Syst. Appl. Microbiol.">
        <title>Flavobacterium circumlabens sp. nov. and Flavobacterium cupreum sp. nov., two psychrotrophic species isolated from Antarctic environmental samples.</title>
        <authorList>
            <person name="Kralova S."/>
            <person name="Busse H.J."/>
            <person name="Svec P."/>
            <person name="Maslanova I."/>
            <person name="Stankova E."/>
            <person name="Bartak M."/>
            <person name="Sedlacek I."/>
        </authorList>
    </citation>
    <scope>NUCLEOTIDE SEQUENCE [LARGE SCALE GENOMIC DNA]</scope>
    <source>
        <strain evidence="2 3">CCM 8828</strain>
    </source>
</reference>
<evidence type="ECO:0000313" key="2">
    <source>
        <dbReference type="EMBL" id="TEB40342.1"/>
    </source>
</evidence>
<dbReference type="RefSeq" id="WP_170208229.1">
    <property type="nucleotide sequence ID" value="NZ_QWDN01001424.1"/>
</dbReference>
<dbReference type="AlphaFoldDB" id="A0A4Y7U3H7"/>